<dbReference type="InterPro" id="IPR032781">
    <property type="entry name" value="ABC_tran_Xtn"/>
</dbReference>
<dbReference type="FunFam" id="3.40.50.300:FF:000618">
    <property type="entry name" value="ATP-binding cassette (ABC) transporter, putative"/>
    <property type="match status" value="1"/>
</dbReference>
<feature type="region of interest" description="Disordered" evidence="4">
    <location>
        <begin position="1"/>
        <end position="74"/>
    </location>
</feature>
<feature type="compositionally biased region" description="Polar residues" evidence="4">
    <location>
        <begin position="35"/>
        <end position="45"/>
    </location>
</feature>
<organism evidence="6 7">
    <name type="scientific">Imshaugia aleurites</name>
    <dbReference type="NCBI Taxonomy" id="172621"/>
    <lineage>
        <taxon>Eukaryota</taxon>
        <taxon>Fungi</taxon>
        <taxon>Dikarya</taxon>
        <taxon>Ascomycota</taxon>
        <taxon>Pezizomycotina</taxon>
        <taxon>Lecanoromycetes</taxon>
        <taxon>OSLEUM clade</taxon>
        <taxon>Lecanoromycetidae</taxon>
        <taxon>Lecanorales</taxon>
        <taxon>Lecanorineae</taxon>
        <taxon>Parmeliaceae</taxon>
        <taxon>Imshaugia</taxon>
    </lineage>
</organism>
<evidence type="ECO:0000256" key="1">
    <source>
        <dbReference type="ARBA" id="ARBA00022737"/>
    </source>
</evidence>
<dbReference type="InterPro" id="IPR050611">
    <property type="entry name" value="ABCF"/>
</dbReference>
<dbReference type="CDD" id="cd03221">
    <property type="entry name" value="ABCF_EF-3"/>
    <property type="match status" value="2"/>
</dbReference>
<dbReference type="PANTHER" id="PTHR19211">
    <property type="entry name" value="ATP-BINDING TRANSPORT PROTEIN-RELATED"/>
    <property type="match status" value="1"/>
</dbReference>
<name>A0A8H3EFR0_9LECA</name>
<dbReference type="Gene3D" id="3.40.50.300">
    <property type="entry name" value="P-loop containing nucleotide triphosphate hydrolases"/>
    <property type="match status" value="2"/>
</dbReference>
<dbReference type="PANTHER" id="PTHR19211:SF15">
    <property type="entry name" value="ATP-BINDING CASSETTE SUB-FAMILY F MEMBER 2"/>
    <property type="match status" value="1"/>
</dbReference>
<dbReference type="Proteomes" id="UP000664534">
    <property type="component" value="Unassembled WGS sequence"/>
</dbReference>
<dbReference type="GO" id="GO:0005524">
    <property type="term" value="F:ATP binding"/>
    <property type="evidence" value="ECO:0007669"/>
    <property type="project" value="UniProtKB-KW"/>
</dbReference>
<dbReference type="InterPro" id="IPR003439">
    <property type="entry name" value="ABC_transporter-like_ATP-bd"/>
</dbReference>
<dbReference type="Pfam" id="PF12848">
    <property type="entry name" value="ABC_tran_Xtn"/>
    <property type="match status" value="1"/>
</dbReference>
<dbReference type="InterPro" id="IPR027417">
    <property type="entry name" value="P-loop_NTPase"/>
</dbReference>
<sequence>MVSASKAARQAKRAEDGKDKKKTATSKLSSKAASQNGSSASSVNGDETPPLLDGDGNALPNDEQPATTNEKMKDVKKLTDQMDKHGLSDRVTTGVLASLAASRDVKINSASLVFHGKVLITDTTLELNYSRRYGLLGENGCGKSTLLKAIDKREYPIPEQVDIYLLNEGAPPSELGALEWVVREAEIEMERLDKLAEEILEKNGPEDPILEDLYERMETMDPSTFQTRASLILTGLGFNKQTIHKRTKDMSGGWRMRVALGKALFVKPSLLLLDDPTAHLDLEACVWLEEYLKKWDRTLILVSHSMDFLNGVCTNMIDMRMKQLIYYGGNYDSYIKTRSEQETNQMKAYAKQQEEIAHIKKFIASAGTYANLVRQAKSRQKILDKMEADGFIQKVAEDRVFTFRFADVEKLPPPVLSFDDVTFSYSGNAKDDLYKNLDLGVDMDSRTALVGPNGVGKSTLLRLMTGKLSPTSGVVSRHTHLKLGVYSQHSAEQLDLTKSALDFVRDKYSEKSQDYQYWRQQLGRYGLSGESQTALMGTLSEGQKSRIVFALLAIDGPNMILLDEPTNGLDIPTIDSLADAINAFSGGVVVVSHDFRLLDKIAKDIMVCENKTIRRWDGSIGEYKNYLRKKMVTMGQV</sequence>
<comment type="caution">
    <text evidence="6">The sequence shown here is derived from an EMBL/GenBank/DDBJ whole genome shotgun (WGS) entry which is preliminary data.</text>
</comment>
<reference evidence="6" key="1">
    <citation type="submission" date="2021-03" db="EMBL/GenBank/DDBJ databases">
        <authorList>
            <person name="Tagirdzhanova G."/>
        </authorList>
    </citation>
    <scope>NUCLEOTIDE SEQUENCE</scope>
</reference>
<keyword evidence="3 6" id="KW-0067">ATP-binding</keyword>
<feature type="domain" description="ABC transporter" evidence="5">
    <location>
        <begin position="416"/>
        <end position="635"/>
    </location>
</feature>
<dbReference type="AlphaFoldDB" id="A0A8H3EFR0"/>
<keyword evidence="2" id="KW-0547">Nucleotide-binding</keyword>
<dbReference type="InterPro" id="IPR003593">
    <property type="entry name" value="AAA+_ATPase"/>
</dbReference>
<dbReference type="PROSITE" id="PS00211">
    <property type="entry name" value="ABC_TRANSPORTER_1"/>
    <property type="match status" value="1"/>
</dbReference>
<dbReference type="InterPro" id="IPR017871">
    <property type="entry name" value="ABC_transporter-like_CS"/>
</dbReference>
<dbReference type="Pfam" id="PF00005">
    <property type="entry name" value="ABC_tran"/>
    <property type="match status" value="2"/>
</dbReference>
<dbReference type="PROSITE" id="PS50893">
    <property type="entry name" value="ABC_TRANSPORTER_2"/>
    <property type="match status" value="2"/>
</dbReference>
<evidence type="ECO:0000256" key="2">
    <source>
        <dbReference type="ARBA" id="ARBA00022741"/>
    </source>
</evidence>
<proteinExistence type="predicted"/>
<dbReference type="FunFam" id="3.40.50.300:FF:000549">
    <property type="entry name" value="ABC transporter ATP-binding protein arb1"/>
    <property type="match status" value="1"/>
</dbReference>
<evidence type="ECO:0000259" key="5">
    <source>
        <dbReference type="PROSITE" id="PS50893"/>
    </source>
</evidence>
<keyword evidence="1" id="KW-0677">Repeat</keyword>
<evidence type="ECO:0000256" key="3">
    <source>
        <dbReference type="ARBA" id="ARBA00022840"/>
    </source>
</evidence>
<feature type="domain" description="ABC transporter" evidence="5">
    <location>
        <begin position="105"/>
        <end position="346"/>
    </location>
</feature>
<protein>
    <submittedName>
        <fullName evidence="6">ABC transporter ATP-binding protein arb1</fullName>
    </submittedName>
</protein>
<dbReference type="GO" id="GO:0016887">
    <property type="term" value="F:ATP hydrolysis activity"/>
    <property type="evidence" value="ECO:0007669"/>
    <property type="project" value="InterPro"/>
</dbReference>
<dbReference type="EMBL" id="CAJPDT010000001">
    <property type="protein sequence ID" value="CAF9904394.1"/>
    <property type="molecule type" value="Genomic_DNA"/>
</dbReference>
<evidence type="ECO:0000313" key="7">
    <source>
        <dbReference type="Proteomes" id="UP000664534"/>
    </source>
</evidence>
<gene>
    <name evidence="6" type="primary">ARB1</name>
    <name evidence="6" type="ORF">IMSHALPRED_000023</name>
</gene>
<evidence type="ECO:0000256" key="4">
    <source>
        <dbReference type="SAM" id="MobiDB-lite"/>
    </source>
</evidence>
<dbReference type="SMART" id="SM00382">
    <property type="entry name" value="AAA"/>
    <property type="match status" value="2"/>
</dbReference>
<evidence type="ECO:0000313" key="6">
    <source>
        <dbReference type="EMBL" id="CAF9904394.1"/>
    </source>
</evidence>
<keyword evidence="7" id="KW-1185">Reference proteome</keyword>
<feature type="compositionally biased region" description="Low complexity" evidence="4">
    <location>
        <begin position="25"/>
        <end position="34"/>
    </location>
</feature>
<dbReference type="SUPFAM" id="SSF52540">
    <property type="entry name" value="P-loop containing nucleoside triphosphate hydrolases"/>
    <property type="match status" value="2"/>
</dbReference>
<dbReference type="OrthoDB" id="2110130at2759"/>
<accession>A0A8H3EFR0</accession>